<evidence type="ECO:0000313" key="6">
    <source>
        <dbReference type="EMBL" id="ETR65164.1"/>
    </source>
</evidence>
<sequence length="269" mass="28916">MNQIKEIIITDNDVPLVSWSKSSQNANENIGLINVTAKLTIPSYTDVTIPYVVSGTTDSNDHQLNDGNLSIPKGVTSTILDINIIDDNTDEPSETLILTFGTPVNAAVNSSNNTFILTLADNENPQLNWKYLTQTLNENAGTITLTANLTIPAYTDVIVEYTVAGSADKTIDHQLINGNVTIPAGSTSITITSQIVDDETVEPVEEIIVSITNVTNASKGLSDTHTAKITDNDLPVVKWQNIPLSLSESNSVIPLTLTMDKVSYTSVSL</sequence>
<gene>
    <name evidence="6" type="ORF">OMM_14708</name>
</gene>
<keyword evidence="3" id="KW-0106">Calcium</keyword>
<accession>A0A1V1NRG8</accession>
<dbReference type="EMBL" id="ATBP01003134">
    <property type="protein sequence ID" value="ETR65164.1"/>
    <property type="molecule type" value="Genomic_DNA"/>
</dbReference>
<feature type="non-terminal residue" evidence="6">
    <location>
        <position position="269"/>
    </location>
</feature>
<dbReference type="Pfam" id="PF03160">
    <property type="entry name" value="Calx-beta"/>
    <property type="match status" value="2"/>
</dbReference>
<comment type="caution">
    <text evidence="6">The sequence shown here is derived from an EMBL/GenBank/DDBJ whole genome shotgun (WGS) entry which is preliminary data.</text>
</comment>
<dbReference type="PANTHER" id="PTHR11878">
    <property type="entry name" value="SODIUM/CALCIUM EXCHANGER"/>
    <property type="match status" value="1"/>
</dbReference>
<evidence type="ECO:0000259" key="5">
    <source>
        <dbReference type="Pfam" id="PF03160"/>
    </source>
</evidence>
<evidence type="ECO:0000256" key="1">
    <source>
        <dbReference type="ARBA" id="ARBA00022729"/>
    </source>
</evidence>
<feature type="domain" description="Calx-beta" evidence="5">
    <location>
        <begin position="134"/>
        <end position="233"/>
    </location>
</feature>
<reference evidence="7" key="1">
    <citation type="submission" date="2012-11" db="EMBL/GenBank/DDBJ databases">
        <authorList>
            <person name="Lucero-Rivera Y.E."/>
            <person name="Tovar-Ramirez D."/>
        </authorList>
    </citation>
    <scope>NUCLEOTIDE SEQUENCE [LARGE SCALE GENOMIC DNA]</scope>
    <source>
        <strain evidence="7">Araruama</strain>
    </source>
</reference>
<keyword evidence="2" id="KW-0677">Repeat</keyword>
<dbReference type="SUPFAM" id="SSF141072">
    <property type="entry name" value="CalX-like"/>
    <property type="match status" value="2"/>
</dbReference>
<dbReference type="InterPro" id="IPR038081">
    <property type="entry name" value="CalX-like_sf"/>
</dbReference>
<name>A0A1V1NRG8_9BACT</name>
<keyword evidence="4" id="KW-0813">Transport</keyword>
<protein>
    <recommendedName>
        <fullName evidence="5">Calx-beta domain-containing protein</fullName>
    </recommendedName>
</protein>
<dbReference type="GO" id="GO:0016020">
    <property type="term" value="C:membrane"/>
    <property type="evidence" value="ECO:0007669"/>
    <property type="project" value="InterPro"/>
</dbReference>
<proteinExistence type="predicted"/>
<organism evidence="6 7">
    <name type="scientific">Candidatus Magnetoglobus multicellularis str. Araruama</name>
    <dbReference type="NCBI Taxonomy" id="890399"/>
    <lineage>
        <taxon>Bacteria</taxon>
        <taxon>Pseudomonadati</taxon>
        <taxon>Thermodesulfobacteriota</taxon>
        <taxon>Desulfobacteria</taxon>
        <taxon>Desulfobacterales</taxon>
        <taxon>Desulfobacteraceae</taxon>
        <taxon>Candidatus Magnetoglobus</taxon>
    </lineage>
</organism>
<keyword evidence="4" id="KW-0406">Ion transport</keyword>
<keyword evidence="1" id="KW-0732">Signal</keyword>
<evidence type="ECO:0000256" key="4">
    <source>
        <dbReference type="ARBA" id="ARBA00023065"/>
    </source>
</evidence>
<dbReference type="InterPro" id="IPR003644">
    <property type="entry name" value="Calx_beta"/>
</dbReference>
<dbReference type="GO" id="GO:0030001">
    <property type="term" value="P:metal ion transport"/>
    <property type="evidence" value="ECO:0007669"/>
    <property type="project" value="TreeGrafter"/>
</dbReference>
<dbReference type="PANTHER" id="PTHR11878:SF65">
    <property type="entry name" value="NA_CA-EXCHANGE PROTEIN, ISOFORM G"/>
    <property type="match status" value="1"/>
</dbReference>
<evidence type="ECO:0000313" key="7">
    <source>
        <dbReference type="Proteomes" id="UP000189670"/>
    </source>
</evidence>
<evidence type="ECO:0000256" key="2">
    <source>
        <dbReference type="ARBA" id="ARBA00022737"/>
    </source>
</evidence>
<dbReference type="AlphaFoldDB" id="A0A1V1NRG8"/>
<dbReference type="InterPro" id="IPR051171">
    <property type="entry name" value="CaCA"/>
</dbReference>
<dbReference type="GO" id="GO:0007154">
    <property type="term" value="P:cell communication"/>
    <property type="evidence" value="ECO:0007669"/>
    <property type="project" value="InterPro"/>
</dbReference>
<feature type="domain" description="Calx-beta" evidence="5">
    <location>
        <begin position="11"/>
        <end position="107"/>
    </location>
</feature>
<dbReference type="Proteomes" id="UP000189670">
    <property type="component" value="Unassembled WGS sequence"/>
</dbReference>
<evidence type="ECO:0000256" key="3">
    <source>
        <dbReference type="ARBA" id="ARBA00022837"/>
    </source>
</evidence>
<dbReference type="Gene3D" id="2.60.40.2030">
    <property type="match status" value="2"/>
</dbReference>